<evidence type="ECO:0000313" key="3">
    <source>
        <dbReference type="Proteomes" id="UP001529510"/>
    </source>
</evidence>
<keyword evidence="3" id="KW-1185">Reference proteome</keyword>
<name>A0ABD0Q9X6_CIRMR</name>
<dbReference type="InterPro" id="IPR011989">
    <property type="entry name" value="ARM-like"/>
</dbReference>
<dbReference type="Proteomes" id="UP001529510">
    <property type="component" value="Unassembled WGS sequence"/>
</dbReference>
<proteinExistence type="predicted"/>
<accession>A0ABD0Q9X6</accession>
<dbReference type="Gene3D" id="1.25.10.10">
    <property type="entry name" value="Leucine-rich Repeat Variant"/>
    <property type="match status" value="1"/>
</dbReference>
<comment type="caution">
    <text evidence="2">The sequence shown here is derived from an EMBL/GenBank/DDBJ whole genome shotgun (WGS) entry which is preliminary data.</text>
</comment>
<evidence type="ECO:0000259" key="1">
    <source>
        <dbReference type="Pfam" id="PF08506"/>
    </source>
</evidence>
<protein>
    <recommendedName>
        <fullName evidence="1">Exportin-2 central domain-containing protein</fullName>
    </recommendedName>
</protein>
<feature type="non-terminal residue" evidence="2">
    <location>
        <position position="56"/>
    </location>
</feature>
<dbReference type="EMBL" id="JAMKFB020000011">
    <property type="protein sequence ID" value="KAL0181726.1"/>
    <property type="molecule type" value="Genomic_DNA"/>
</dbReference>
<gene>
    <name evidence="2" type="ORF">M9458_024132</name>
</gene>
<sequence length="56" mass="6496">DEEEAGLLELLKSQICDNAALYAQKYDEEFQPYLPRFVTAIWNLLVTTGQEVKYDL</sequence>
<dbReference type="AlphaFoldDB" id="A0ABD0Q9X6"/>
<dbReference type="Pfam" id="PF08506">
    <property type="entry name" value="Cse1"/>
    <property type="match status" value="1"/>
</dbReference>
<feature type="non-terminal residue" evidence="2">
    <location>
        <position position="1"/>
    </location>
</feature>
<evidence type="ECO:0000313" key="2">
    <source>
        <dbReference type="EMBL" id="KAL0181726.1"/>
    </source>
</evidence>
<organism evidence="2 3">
    <name type="scientific">Cirrhinus mrigala</name>
    <name type="common">Mrigala</name>
    <dbReference type="NCBI Taxonomy" id="683832"/>
    <lineage>
        <taxon>Eukaryota</taxon>
        <taxon>Metazoa</taxon>
        <taxon>Chordata</taxon>
        <taxon>Craniata</taxon>
        <taxon>Vertebrata</taxon>
        <taxon>Euteleostomi</taxon>
        <taxon>Actinopterygii</taxon>
        <taxon>Neopterygii</taxon>
        <taxon>Teleostei</taxon>
        <taxon>Ostariophysi</taxon>
        <taxon>Cypriniformes</taxon>
        <taxon>Cyprinidae</taxon>
        <taxon>Labeoninae</taxon>
        <taxon>Labeonini</taxon>
        <taxon>Cirrhinus</taxon>
    </lineage>
</organism>
<reference evidence="2 3" key="1">
    <citation type="submission" date="2024-05" db="EMBL/GenBank/DDBJ databases">
        <title>Genome sequencing and assembly of Indian major carp, Cirrhinus mrigala (Hamilton, 1822).</title>
        <authorList>
            <person name="Mohindra V."/>
            <person name="Chowdhury L.M."/>
            <person name="Lal K."/>
            <person name="Jena J.K."/>
        </authorList>
    </citation>
    <scope>NUCLEOTIDE SEQUENCE [LARGE SCALE GENOMIC DNA]</scope>
    <source>
        <strain evidence="2">CM1030</strain>
        <tissue evidence="2">Blood</tissue>
    </source>
</reference>
<dbReference type="InterPro" id="IPR013713">
    <property type="entry name" value="XPO2_central"/>
</dbReference>
<feature type="domain" description="Exportin-2 central" evidence="1">
    <location>
        <begin position="1"/>
        <end position="55"/>
    </location>
</feature>